<organism evidence="2 3">
    <name type="scientific">Artemia franciscana</name>
    <name type="common">Brine shrimp</name>
    <name type="synonym">Artemia sanfranciscana</name>
    <dbReference type="NCBI Taxonomy" id="6661"/>
    <lineage>
        <taxon>Eukaryota</taxon>
        <taxon>Metazoa</taxon>
        <taxon>Ecdysozoa</taxon>
        <taxon>Arthropoda</taxon>
        <taxon>Crustacea</taxon>
        <taxon>Branchiopoda</taxon>
        <taxon>Anostraca</taxon>
        <taxon>Artemiidae</taxon>
        <taxon>Artemia</taxon>
    </lineage>
</organism>
<dbReference type="Proteomes" id="UP001187531">
    <property type="component" value="Unassembled WGS sequence"/>
</dbReference>
<feature type="coiled-coil region" evidence="1">
    <location>
        <begin position="231"/>
        <end position="272"/>
    </location>
</feature>
<evidence type="ECO:0000313" key="2">
    <source>
        <dbReference type="EMBL" id="KAK2728034.1"/>
    </source>
</evidence>
<proteinExistence type="predicted"/>
<gene>
    <name evidence="2" type="ORF">QYM36_008494</name>
</gene>
<reference evidence="2" key="1">
    <citation type="submission" date="2023-07" db="EMBL/GenBank/DDBJ databases">
        <title>Chromosome-level genome assembly of Artemia franciscana.</title>
        <authorList>
            <person name="Jo E."/>
        </authorList>
    </citation>
    <scope>NUCLEOTIDE SEQUENCE</scope>
    <source>
        <tissue evidence="2">Whole body</tissue>
    </source>
</reference>
<dbReference type="AlphaFoldDB" id="A0AA88IIM5"/>
<sequence length="375" mass="44308">MDIGNGEKFCEPMEMTLEVDLEECDKFSEILMDRLEEKDNEVSDLRQRIETLEKELSEGKYLISELKREKEFDKYQFETNLTEKDVHIDKQSEMIAKLRTEYDLLKAKCELNLQDNIKDEEIRRLNNELKKWLQIISSYFIGDTPEKFADEIVCLLRDKEALVTECQELHNELALVKNPKKVPDLKRLRRLQEKPHELPLVPNVPQSSDEDSEIGELKKRISSVMDERLMLLEEKIKYEELREKVKCMQSDIEKQEQKVLELSGENQKLNENYMYYKEFFDKVYCEIKGFQGEGLETTTETVSSFLFNLLGQFRELMIQYQGNLKELKLVKQSYSFTLKSLVLCRADLSLACTRNEIRKKKKEAVKTKAGWLMES</sequence>
<dbReference type="EMBL" id="JAVRJZ010000001">
    <property type="protein sequence ID" value="KAK2728034.1"/>
    <property type="molecule type" value="Genomic_DNA"/>
</dbReference>
<dbReference type="EMBL" id="JAVRJZ010000001">
    <property type="protein sequence ID" value="KAK2728035.1"/>
    <property type="molecule type" value="Genomic_DNA"/>
</dbReference>
<accession>A0AA88IIM5</accession>
<protein>
    <submittedName>
        <fullName evidence="2">Uncharacterized protein</fullName>
    </submittedName>
</protein>
<name>A0AA88IIM5_ARTSF</name>
<comment type="caution">
    <text evidence="2">The sequence shown here is derived from an EMBL/GenBank/DDBJ whole genome shotgun (WGS) entry which is preliminary data.</text>
</comment>
<keyword evidence="3" id="KW-1185">Reference proteome</keyword>
<evidence type="ECO:0000256" key="1">
    <source>
        <dbReference type="SAM" id="Coils"/>
    </source>
</evidence>
<keyword evidence="1" id="KW-0175">Coiled coil</keyword>
<evidence type="ECO:0000313" key="3">
    <source>
        <dbReference type="Proteomes" id="UP001187531"/>
    </source>
</evidence>
<feature type="coiled-coil region" evidence="1">
    <location>
        <begin position="28"/>
        <end position="108"/>
    </location>
</feature>